<keyword evidence="5" id="KW-1185">Reference proteome</keyword>
<gene>
    <name evidence="4" type="ORF">GTZ93_41675</name>
</gene>
<comment type="caution">
    <text evidence="4">The sequence shown here is derived from an EMBL/GenBank/DDBJ whole genome shotgun (WGS) entry which is preliminary data.</text>
</comment>
<feature type="modified residue" description="4-aspartylphosphate" evidence="2">
    <location>
        <position position="54"/>
    </location>
</feature>
<dbReference type="InterPro" id="IPR050595">
    <property type="entry name" value="Bact_response_regulator"/>
</dbReference>
<dbReference type="InterPro" id="IPR011006">
    <property type="entry name" value="CheY-like_superfamily"/>
</dbReference>
<sequence>MPSNILLVEDDPDIRESVAEILTIEGFSVAVAGNGQEGLDILSRIGPPCLVLLDLMMPVMSGLEFLSRVKADPLLRDCTVVLMTASHVQLPPGAAEFIRKPFDFSELVALANRHCS</sequence>
<dbReference type="PANTHER" id="PTHR44591">
    <property type="entry name" value="STRESS RESPONSE REGULATOR PROTEIN 1"/>
    <property type="match status" value="1"/>
</dbReference>
<dbReference type="SMART" id="SM00448">
    <property type="entry name" value="REC"/>
    <property type="match status" value="1"/>
</dbReference>
<organism evidence="4 5">
    <name type="scientific">Corallococcus exiguus</name>
    <dbReference type="NCBI Taxonomy" id="83462"/>
    <lineage>
        <taxon>Bacteria</taxon>
        <taxon>Pseudomonadati</taxon>
        <taxon>Myxococcota</taxon>
        <taxon>Myxococcia</taxon>
        <taxon>Myxococcales</taxon>
        <taxon>Cystobacterineae</taxon>
        <taxon>Myxococcaceae</taxon>
        <taxon>Corallococcus</taxon>
    </lineage>
</organism>
<dbReference type="Pfam" id="PF00072">
    <property type="entry name" value="Response_reg"/>
    <property type="match status" value="1"/>
</dbReference>
<accession>A0A7X4YJA4</accession>
<dbReference type="PROSITE" id="PS50110">
    <property type="entry name" value="RESPONSE_REGULATORY"/>
    <property type="match status" value="1"/>
</dbReference>
<dbReference type="SUPFAM" id="SSF52172">
    <property type="entry name" value="CheY-like"/>
    <property type="match status" value="1"/>
</dbReference>
<dbReference type="Gene3D" id="3.40.50.2300">
    <property type="match status" value="1"/>
</dbReference>
<dbReference type="AlphaFoldDB" id="A0A7X4YJA4"/>
<evidence type="ECO:0000313" key="4">
    <source>
        <dbReference type="EMBL" id="NBC46315.1"/>
    </source>
</evidence>
<dbReference type="GO" id="GO:0000160">
    <property type="term" value="P:phosphorelay signal transduction system"/>
    <property type="evidence" value="ECO:0007669"/>
    <property type="project" value="InterPro"/>
</dbReference>
<name>A0A7X4YJA4_9BACT</name>
<dbReference type="InterPro" id="IPR001789">
    <property type="entry name" value="Sig_transdc_resp-reg_receiver"/>
</dbReference>
<dbReference type="Proteomes" id="UP000537825">
    <property type="component" value="Unassembled WGS sequence"/>
</dbReference>
<evidence type="ECO:0000259" key="3">
    <source>
        <dbReference type="PROSITE" id="PS50110"/>
    </source>
</evidence>
<dbReference type="RefSeq" id="WP_139918434.1">
    <property type="nucleotide sequence ID" value="NZ_CBCSLE010000013.1"/>
</dbReference>
<keyword evidence="1 2" id="KW-0597">Phosphoprotein</keyword>
<protein>
    <submittedName>
        <fullName evidence="4">Response regulator</fullName>
    </submittedName>
</protein>
<evidence type="ECO:0000313" key="5">
    <source>
        <dbReference type="Proteomes" id="UP000537825"/>
    </source>
</evidence>
<proteinExistence type="predicted"/>
<reference evidence="4 5" key="1">
    <citation type="submission" date="2020-01" db="EMBL/GenBank/DDBJ databases">
        <title>The draft genome sequence of Corallococcus exiguus DSM 14696.</title>
        <authorList>
            <person name="Zhang X."/>
            <person name="Zhu H."/>
        </authorList>
    </citation>
    <scope>NUCLEOTIDE SEQUENCE [LARGE SCALE GENOMIC DNA]</scope>
    <source>
        <strain evidence="4 5">DSM 14696</strain>
    </source>
</reference>
<dbReference type="EMBL" id="JAAAPK010000022">
    <property type="protein sequence ID" value="NBC46315.1"/>
    <property type="molecule type" value="Genomic_DNA"/>
</dbReference>
<evidence type="ECO:0000256" key="2">
    <source>
        <dbReference type="PROSITE-ProRule" id="PRU00169"/>
    </source>
</evidence>
<dbReference type="PANTHER" id="PTHR44591:SF3">
    <property type="entry name" value="RESPONSE REGULATORY DOMAIN-CONTAINING PROTEIN"/>
    <property type="match status" value="1"/>
</dbReference>
<evidence type="ECO:0000256" key="1">
    <source>
        <dbReference type="ARBA" id="ARBA00022553"/>
    </source>
</evidence>
<feature type="domain" description="Response regulatory" evidence="3">
    <location>
        <begin position="4"/>
        <end position="115"/>
    </location>
</feature>